<gene>
    <name evidence="2" type="ORF">L207DRAFT_507702</name>
</gene>
<dbReference type="Proteomes" id="UP000235786">
    <property type="component" value="Unassembled WGS sequence"/>
</dbReference>
<dbReference type="EMBL" id="KZ613939">
    <property type="protein sequence ID" value="PMD46846.1"/>
    <property type="molecule type" value="Genomic_DNA"/>
</dbReference>
<evidence type="ECO:0000313" key="2">
    <source>
        <dbReference type="EMBL" id="PMD46846.1"/>
    </source>
</evidence>
<dbReference type="OrthoDB" id="3477286at2759"/>
<dbReference type="AlphaFoldDB" id="A0A2J6S7W8"/>
<dbReference type="Pfam" id="PF26639">
    <property type="entry name" value="Het-6_barrel"/>
    <property type="match status" value="1"/>
</dbReference>
<organism evidence="2 3">
    <name type="scientific">Hyaloscypha variabilis (strain UAMH 11265 / GT02V1 / F)</name>
    <name type="common">Meliniomyces variabilis</name>
    <dbReference type="NCBI Taxonomy" id="1149755"/>
    <lineage>
        <taxon>Eukaryota</taxon>
        <taxon>Fungi</taxon>
        <taxon>Dikarya</taxon>
        <taxon>Ascomycota</taxon>
        <taxon>Pezizomycotina</taxon>
        <taxon>Leotiomycetes</taxon>
        <taxon>Helotiales</taxon>
        <taxon>Hyaloscyphaceae</taxon>
        <taxon>Hyaloscypha</taxon>
        <taxon>Hyaloscypha variabilis</taxon>
    </lineage>
</organism>
<dbReference type="STRING" id="1149755.A0A2J6S7W8"/>
<sequence>MASITPEITGSKNFYTPENAHFYAANLYQPLEPDVDNFRILEILPGNDSDNIICNIIQPFYLDTSYEALSYRAGDPRDIGEITVNGQLFNAFATLFAAIKRLRYPDKSRLVWIDQICINQSDLTERSSQVPKMRKVYERAERVIAWLGPLSGGELAFNTIHSFYHDYLRKNDLLNQSHIHPERRGVVWEIANEYMKDLEVASQKKNNELLVKAKALGKLIHSEFWTRVWIWQEIIVAKSVELVWDTKSMDSEPFFTTAEMIVKMATTISFDQLPKSTTAVFKISTCRLICAIFILRRHWDPESPLDHKYLLRKVRQAQSSDVRDRVYAISGLISPNYQIIPDYTSTPATVYCRTAWSMISRDRSLDLLTFCGHPTVQSTLVLPSWCPDWSTKSRETRHPLSDRRSDYRLQPTFAASRTRFQASKNIPSSCRMESVNDKDTGFQSFALVVEGLHIDIVEEVNENPVVHQYSDAVYQELLESCSRIVSKRRTLTEELKREVHRTLIVDNYGSLKNSDPRYSPNGKHSAKLDAIQGGRLFFISPTGLMGMAPPHVQPGDLICVLFGAKIPFLLRRKGEVYILIGEVYMSDGYMEGRAIDEMEVAFRRLFHPKMWFKKPRSPEWFEIH</sequence>
<dbReference type="InterPro" id="IPR052895">
    <property type="entry name" value="HetReg/Transcr_Mod"/>
</dbReference>
<keyword evidence="3" id="KW-1185">Reference proteome</keyword>
<evidence type="ECO:0000313" key="3">
    <source>
        <dbReference type="Proteomes" id="UP000235786"/>
    </source>
</evidence>
<evidence type="ECO:0000259" key="1">
    <source>
        <dbReference type="Pfam" id="PF06985"/>
    </source>
</evidence>
<dbReference type="PANTHER" id="PTHR24148">
    <property type="entry name" value="ANKYRIN REPEAT DOMAIN-CONTAINING PROTEIN 39 HOMOLOG-RELATED"/>
    <property type="match status" value="1"/>
</dbReference>
<proteinExistence type="predicted"/>
<dbReference type="InterPro" id="IPR010730">
    <property type="entry name" value="HET"/>
</dbReference>
<dbReference type="PANTHER" id="PTHR24148:SF64">
    <property type="entry name" value="HETEROKARYON INCOMPATIBILITY DOMAIN-CONTAINING PROTEIN"/>
    <property type="match status" value="1"/>
</dbReference>
<dbReference type="Pfam" id="PF06985">
    <property type="entry name" value="HET"/>
    <property type="match status" value="1"/>
</dbReference>
<feature type="domain" description="Heterokaryon incompatibility" evidence="1">
    <location>
        <begin position="66"/>
        <end position="233"/>
    </location>
</feature>
<name>A0A2J6S7W8_HYAVF</name>
<accession>A0A2J6S7W8</accession>
<reference evidence="2 3" key="1">
    <citation type="submission" date="2016-04" db="EMBL/GenBank/DDBJ databases">
        <title>A degradative enzymes factory behind the ericoid mycorrhizal symbiosis.</title>
        <authorList>
            <consortium name="DOE Joint Genome Institute"/>
            <person name="Martino E."/>
            <person name="Morin E."/>
            <person name="Grelet G."/>
            <person name="Kuo A."/>
            <person name="Kohler A."/>
            <person name="Daghino S."/>
            <person name="Barry K."/>
            <person name="Choi C."/>
            <person name="Cichocki N."/>
            <person name="Clum A."/>
            <person name="Copeland A."/>
            <person name="Hainaut M."/>
            <person name="Haridas S."/>
            <person name="Labutti K."/>
            <person name="Lindquist E."/>
            <person name="Lipzen A."/>
            <person name="Khouja H.-R."/>
            <person name="Murat C."/>
            <person name="Ohm R."/>
            <person name="Olson A."/>
            <person name="Spatafora J."/>
            <person name="Veneault-Fourrey C."/>
            <person name="Henrissat B."/>
            <person name="Grigoriev I."/>
            <person name="Martin F."/>
            <person name="Perotto S."/>
        </authorList>
    </citation>
    <scope>NUCLEOTIDE SEQUENCE [LARGE SCALE GENOMIC DNA]</scope>
    <source>
        <strain evidence="2 3">F</strain>
    </source>
</reference>
<protein>
    <submittedName>
        <fullName evidence="2">HET-domain-containing protein</fullName>
    </submittedName>
</protein>